<protein>
    <recommendedName>
        <fullName evidence="3">DUF1403 family protein</fullName>
    </recommendedName>
</protein>
<organism evidence="1 2">
    <name type="scientific">Nocardioides bigeumensis</name>
    <dbReference type="NCBI Taxonomy" id="433657"/>
    <lineage>
        <taxon>Bacteria</taxon>
        <taxon>Bacillati</taxon>
        <taxon>Actinomycetota</taxon>
        <taxon>Actinomycetes</taxon>
        <taxon>Propionibacteriales</taxon>
        <taxon>Nocardioidaceae</taxon>
        <taxon>Nocardioides</taxon>
    </lineage>
</organism>
<keyword evidence="2" id="KW-1185">Reference proteome</keyword>
<dbReference type="RefSeq" id="WP_344302634.1">
    <property type="nucleotide sequence ID" value="NZ_BAAAQQ010000002.1"/>
</dbReference>
<sequence>MSTRLPDAGLVAWWTTAWLRGHVVADQVLDALRWMGVDGGWTALLADLRAAGATGVGIALPVEGDPLGLGGPPAFNALALESGSALVAGEAGLGLWQDEVDASTWWRRAEAAPRSVPDVGEADRGLRLALTTTANALADLDVARWRPEVADELMDLRRPALRPPPRGVPPACAQLAAGGARAARIVALAMDDDGGAVSASEVEVRRAALLPLERASRRALVAACSPEAWPPS</sequence>
<gene>
    <name evidence="1" type="ORF">GCM10009843_11010</name>
</gene>
<evidence type="ECO:0000313" key="2">
    <source>
        <dbReference type="Proteomes" id="UP001500575"/>
    </source>
</evidence>
<comment type="caution">
    <text evidence="1">The sequence shown here is derived from an EMBL/GenBank/DDBJ whole genome shotgun (WGS) entry which is preliminary data.</text>
</comment>
<proteinExistence type="predicted"/>
<evidence type="ECO:0008006" key="3">
    <source>
        <dbReference type="Google" id="ProtNLM"/>
    </source>
</evidence>
<dbReference type="Proteomes" id="UP001500575">
    <property type="component" value="Unassembled WGS sequence"/>
</dbReference>
<accession>A0ABP5JJ75</accession>
<name>A0ABP5JJ75_9ACTN</name>
<evidence type="ECO:0000313" key="1">
    <source>
        <dbReference type="EMBL" id="GAA2118767.1"/>
    </source>
</evidence>
<reference evidence="2" key="1">
    <citation type="journal article" date="2019" name="Int. J. Syst. Evol. Microbiol.">
        <title>The Global Catalogue of Microorganisms (GCM) 10K type strain sequencing project: providing services to taxonomists for standard genome sequencing and annotation.</title>
        <authorList>
            <consortium name="The Broad Institute Genomics Platform"/>
            <consortium name="The Broad Institute Genome Sequencing Center for Infectious Disease"/>
            <person name="Wu L."/>
            <person name="Ma J."/>
        </authorList>
    </citation>
    <scope>NUCLEOTIDE SEQUENCE [LARGE SCALE GENOMIC DNA]</scope>
    <source>
        <strain evidence="2">JCM 16021</strain>
    </source>
</reference>
<dbReference type="EMBL" id="BAAAQQ010000002">
    <property type="protein sequence ID" value="GAA2118767.1"/>
    <property type="molecule type" value="Genomic_DNA"/>
</dbReference>